<keyword evidence="1 3" id="KW-0853">WD repeat</keyword>
<keyword evidence="2" id="KW-0677">Repeat</keyword>
<dbReference type="PANTHER" id="PTHR19854">
    <property type="entry name" value="TRANSDUCIN BETA-LIKE 3"/>
    <property type="match status" value="1"/>
</dbReference>
<dbReference type="PROSITE" id="PS50082">
    <property type="entry name" value="WD_REPEATS_2"/>
    <property type="match status" value="2"/>
</dbReference>
<dbReference type="GO" id="GO:0000472">
    <property type="term" value="P:endonucleolytic cleavage to generate mature 5'-end of SSU-rRNA from (SSU-rRNA, 5.8S rRNA, LSU-rRNA)"/>
    <property type="evidence" value="ECO:0007669"/>
    <property type="project" value="TreeGrafter"/>
</dbReference>
<dbReference type="GO" id="GO:0005730">
    <property type="term" value="C:nucleolus"/>
    <property type="evidence" value="ECO:0007669"/>
    <property type="project" value="TreeGrafter"/>
</dbReference>
<dbReference type="GO" id="GO:0034511">
    <property type="term" value="F:U3 snoRNA binding"/>
    <property type="evidence" value="ECO:0007669"/>
    <property type="project" value="TreeGrafter"/>
</dbReference>
<dbReference type="PROSITE" id="PS00678">
    <property type="entry name" value="WD_REPEATS_1"/>
    <property type="match status" value="1"/>
</dbReference>
<dbReference type="AlphaFoldDB" id="A0A821DR26"/>
<proteinExistence type="predicted"/>
<feature type="repeat" description="WD" evidence="3">
    <location>
        <begin position="28"/>
        <end position="60"/>
    </location>
</feature>
<dbReference type="Gene3D" id="2.130.10.10">
    <property type="entry name" value="YVTN repeat-like/Quinoprotein amine dehydrogenase"/>
    <property type="match status" value="1"/>
</dbReference>
<reference evidence="4" key="1">
    <citation type="submission" date="2021-02" db="EMBL/GenBank/DDBJ databases">
        <authorList>
            <person name="Nowell W R."/>
        </authorList>
    </citation>
    <scope>NUCLEOTIDE SEQUENCE</scope>
</reference>
<dbReference type="InterPro" id="IPR001680">
    <property type="entry name" value="WD40_rpt"/>
</dbReference>
<evidence type="ECO:0000256" key="2">
    <source>
        <dbReference type="ARBA" id="ARBA00022737"/>
    </source>
</evidence>
<organism evidence="4 5">
    <name type="scientific">Rotaria socialis</name>
    <dbReference type="NCBI Taxonomy" id="392032"/>
    <lineage>
        <taxon>Eukaryota</taxon>
        <taxon>Metazoa</taxon>
        <taxon>Spiralia</taxon>
        <taxon>Gnathifera</taxon>
        <taxon>Rotifera</taxon>
        <taxon>Eurotatoria</taxon>
        <taxon>Bdelloidea</taxon>
        <taxon>Philodinida</taxon>
        <taxon>Philodinidae</taxon>
        <taxon>Rotaria</taxon>
    </lineage>
</organism>
<dbReference type="InterPro" id="IPR015943">
    <property type="entry name" value="WD40/YVTN_repeat-like_dom_sf"/>
</dbReference>
<dbReference type="GO" id="GO:0000480">
    <property type="term" value="P:endonucleolytic cleavage in 5'-ETS of tricistronic rRNA transcript (SSU-rRNA, 5.8S rRNA, LSU-rRNA)"/>
    <property type="evidence" value="ECO:0007669"/>
    <property type="project" value="TreeGrafter"/>
</dbReference>
<comment type="caution">
    <text evidence="4">The sequence shown here is derived from an EMBL/GenBank/DDBJ whole genome shotgun (WGS) entry which is preliminary data.</text>
</comment>
<evidence type="ECO:0000313" key="5">
    <source>
        <dbReference type="Proteomes" id="UP000663851"/>
    </source>
</evidence>
<dbReference type="SUPFAM" id="SSF50978">
    <property type="entry name" value="WD40 repeat-like"/>
    <property type="match status" value="1"/>
</dbReference>
<feature type="repeat" description="WD" evidence="3">
    <location>
        <begin position="1"/>
        <end position="27"/>
    </location>
</feature>
<dbReference type="Pfam" id="PF00400">
    <property type="entry name" value="WD40"/>
    <property type="match status" value="2"/>
</dbReference>
<name>A0A821DR26_9BILA</name>
<feature type="non-terminal residue" evidence="4">
    <location>
        <position position="1"/>
    </location>
</feature>
<protein>
    <submittedName>
        <fullName evidence="4">Uncharacterized protein</fullName>
    </submittedName>
</protein>
<dbReference type="InterPro" id="IPR019775">
    <property type="entry name" value="WD40_repeat_CS"/>
</dbReference>
<gene>
    <name evidence="4" type="ORF">HFQ381_LOCUS34496</name>
</gene>
<evidence type="ECO:0000256" key="3">
    <source>
        <dbReference type="PROSITE-ProRule" id="PRU00221"/>
    </source>
</evidence>
<accession>A0A821DR26</accession>
<dbReference type="SMART" id="SM00320">
    <property type="entry name" value="WD40"/>
    <property type="match status" value="1"/>
</dbReference>
<dbReference type="Proteomes" id="UP000663851">
    <property type="component" value="Unassembled WGS sequence"/>
</dbReference>
<evidence type="ECO:0000313" key="4">
    <source>
        <dbReference type="EMBL" id="CAF4625019.1"/>
    </source>
</evidence>
<dbReference type="PANTHER" id="PTHR19854:SF15">
    <property type="entry name" value="TRANSDUCIN BETA-LIKE PROTEIN 3"/>
    <property type="match status" value="1"/>
</dbReference>
<sequence length="60" mass="6429">MGTQLISSGSDGLLKLWDLKTSTCVKSIDAHEGKIWGMTASTNESLLVTCASDSSVIVWR</sequence>
<dbReference type="EMBL" id="CAJOBO010016492">
    <property type="protein sequence ID" value="CAF4625019.1"/>
    <property type="molecule type" value="Genomic_DNA"/>
</dbReference>
<evidence type="ECO:0000256" key="1">
    <source>
        <dbReference type="ARBA" id="ARBA00022574"/>
    </source>
</evidence>
<dbReference type="PROSITE" id="PS50294">
    <property type="entry name" value="WD_REPEATS_REGION"/>
    <property type="match status" value="1"/>
</dbReference>
<dbReference type="InterPro" id="IPR036322">
    <property type="entry name" value="WD40_repeat_dom_sf"/>
</dbReference>
<dbReference type="GO" id="GO:0030686">
    <property type="term" value="C:90S preribosome"/>
    <property type="evidence" value="ECO:0007669"/>
    <property type="project" value="TreeGrafter"/>
</dbReference>